<proteinExistence type="predicted"/>
<name>A0A8J8WET4_CHIOP</name>
<evidence type="ECO:0000313" key="3">
    <source>
        <dbReference type="Proteomes" id="UP000770661"/>
    </source>
</evidence>
<sequence>MHVPPSHSSSRRRRDGPQHTALTRHTESWRPGRGRRLVRCKPPTTTHWTPPSNNPGRWRLLQTCASATAPERSCGGLRGGSVRATARWDTRRPLVHYLLSCPATPPLRPGPAPAAQPARWGAAEWA</sequence>
<feature type="compositionally biased region" description="Polar residues" evidence="1">
    <location>
        <begin position="43"/>
        <end position="55"/>
    </location>
</feature>
<accession>A0A8J8WET4</accession>
<feature type="compositionally biased region" description="Pro residues" evidence="1">
    <location>
        <begin position="103"/>
        <end position="114"/>
    </location>
</feature>
<dbReference type="EMBL" id="JACEEZ010025816">
    <property type="protein sequence ID" value="KAG0697192.1"/>
    <property type="molecule type" value="Genomic_DNA"/>
</dbReference>
<feature type="region of interest" description="Disordered" evidence="1">
    <location>
        <begin position="103"/>
        <end position="126"/>
    </location>
</feature>
<organism evidence="2 3">
    <name type="scientific">Chionoecetes opilio</name>
    <name type="common">Atlantic snow crab</name>
    <name type="synonym">Cancer opilio</name>
    <dbReference type="NCBI Taxonomy" id="41210"/>
    <lineage>
        <taxon>Eukaryota</taxon>
        <taxon>Metazoa</taxon>
        <taxon>Ecdysozoa</taxon>
        <taxon>Arthropoda</taxon>
        <taxon>Crustacea</taxon>
        <taxon>Multicrustacea</taxon>
        <taxon>Malacostraca</taxon>
        <taxon>Eumalacostraca</taxon>
        <taxon>Eucarida</taxon>
        <taxon>Decapoda</taxon>
        <taxon>Pleocyemata</taxon>
        <taxon>Brachyura</taxon>
        <taxon>Eubrachyura</taxon>
        <taxon>Majoidea</taxon>
        <taxon>Majidae</taxon>
        <taxon>Chionoecetes</taxon>
    </lineage>
</organism>
<evidence type="ECO:0000256" key="1">
    <source>
        <dbReference type="SAM" id="MobiDB-lite"/>
    </source>
</evidence>
<reference evidence="2" key="1">
    <citation type="submission" date="2020-07" db="EMBL/GenBank/DDBJ databases">
        <title>The High-quality genome of the commercially important snow crab, Chionoecetes opilio.</title>
        <authorList>
            <person name="Jeong J.-H."/>
            <person name="Ryu S."/>
        </authorList>
    </citation>
    <scope>NUCLEOTIDE SEQUENCE</scope>
    <source>
        <strain evidence="2">MADBK_172401_WGS</strain>
        <tissue evidence="2">Digestive gland</tissue>
    </source>
</reference>
<comment type="caution">
    <text evidence="2">The sequence shown here is derived from an EMBL/GenBank/DDBJ whole genome shotgun (WGS) entry which is preliminary data.</text>
</comment>
<keyword evidence="3" id="KW-1185">Reference proteome</keyword>
<dbReference type="AlphaFoldDB" id="A0A8J8WET4"/>
<evidence type="ECO:0000313" key="2">
    <source>
        <dbReference type="EMBL" id="KAG0697192.1"/>
    </source>
</evidence>
<dbReference type="Proteomes" id="UP000770661">
    <property type="component" value="Unassembled WGS sequence"/>
</dbReference>
<feature type="compositionally biased region" description="Low complexity" evidence="1">
    <location>
        <begin position="115"/>
        <end position="126"/>
    </location>
</feature>
<feature type="region of interest" description="Disordered" evidence="1">
    <location>
        <begin position="1"/>
        <end position="56"/>
    </location>
</feature>
<protein>
    <submittedName>
        <fullName evidence="2">Uncharacterized protein</fullName>
    </submittedName>
</protein>
<gene>
    <name evidence="2" type="ORF">GWK47_003050</name>
</gene>